<dbReference type="Proteomes" id="UP001241110">
    <property type="component" value="Unassembled WGS sequence"/>
</dbReference>
<proteinExistence type="predicted"/>
<evidence type="ECO:0000313" key="4">
    <source>
        <dbReference type="Proteomes" id="UP001241110"/>
    </source>
</evidence>
<name>A0AAE3U9B0_9BACT</name>
<dbReference type="EMBL" id="JASJOS010000017">
    <property type="protein sequence ID" value="MDJ1484889.1"/>
    <property type="molecule type" value="Genomic_DNA"/>
</dbReference>
<comment type="caution">
    <text evidence="1">The sequence shown here is derived from an EMBL/GenBank/DDBJ whole genome shotgun (WGS) entry which is preliminary data.</text>
</comment>
<dbReference type="InterPro" id="IPR021457">
    <property type="entry name" value="DUF3108"/>
</dbReference>
<reference evidence="1 3" key="1">
    <citation type="submission" date="2023-05" db="EMBL/GenBank/DDBJ databases">
        <authorList>
            <person name="Zhang X."/>
        </authorList>
    </citation>
    <scope>NUCLEOTIDE SEQUENCE</scope>
    <source>
        <strain evidence="2 3">DM2B3-1</strain>
        <strain evidence="1">YF14B1</strain>
    </source>
</reference>
<sequence length="265" mass="30717">MKKKVILFSLLAIIGLCGFHIVDSYRIVENESFGPGEILEYRVHYGFINAGEGIVKVSNQIHKINDRPCFEVTAYGKSVGAFDWIVKIRDTWKSYVDTSALIPHRFQTDLQEGKYKKQETVYFNYAGKTIRSEEKNDVSKEFDMPTNIQDIISGYCYMRIIDFNTLHIGDVVPIPAFFDDKVYDFKVKYRGKEEISTKYGKIRCIKITPVMPKNEMFDGESSIRVWITDDKNRIPVKIEADMFVGAVEMELKNYKGLKHKIVFKK</sequence>
<dbReference type="Proteomes" id="UP001228581">
    <property type="component" value="Unassembled WGS sequence"/>
</dbReference>
<evidence type="ECO:0000313" key="2">
    <source>
        <dbReference type="EMBL" id="MDJ1497395.1"/>
    </source>
</evidence>
<gene>
    <name evidence="1" type="ORF">QNI16_30600</name>
    <name evidence="2" type="ORF">QNI19_30940</name>
</gene>
<dbReference type="RefSeq" id="WP_313986680.1">
    <property type="nucleotide sequence ID" value="NZ_JASJOR010000002.1"/>
</dbReference>
<organism evidence="1 4">
    <name type="scientific">Xanthocytophaga flava</name>
    <dbReference type="NCBI Taxonomy" id="3048013"/>
    <lineage>
        <taxon>Bacteria</taxon>
        <taxon>Pseudomonadati</taxon>
        <taxon>Bacteroidota</taxon>
        <taxon>Cytophagia</taxon>
        <taxon>Cytophagales</taxon>
        <taxon>Rhodocytophagaceae</taxon>
        <taxon>Xanthocytophaga</taxon>
    </lineage>
</organism>
<accession>A0AAE3U9B0</accession>
<evidence type="ECO:0000313" key="3">
    <source>
        <dbReference type="Proteomes" id="UP001228581"/>
    </source>
</evidence>
<dbReference type="Pfam" id="PF11306">
    <property type="entry name" value="DUF3108"/>
    <property type="match status" value="1"/>
</dbReference>
<dbReference type="AlphaFoldDB" id="A0AAE3U9B0"/>
<protein>
    <submittedName>
        <fullName evidence="1">DUF3108 domain-containing protein</fullName>
    </submittedName>
</protein>
<dbReference type="EMBL" id="JASJOT010000032">
    <property type="protein sequence ID" value="MDJ1497395.1"/>
    <property type="molecule type" value="Genomic_DNA"/>
</dbReference>
<evidence type="ECO:0000313" key="1">
    <source>
        <dbReference type="EMBL" id="MDJ1484889.1"/>
    </source>
</evidence>
<keyword evidence="3" id="KW-1185">Reference proteome</keyword>